<name>W6Q724_PENRF</name>
<sequence>MGTPHKGAWMADWAKISATMFGFVESTNMKLLGVGYAPRIIWADHTDHRNMVKFVSVEETGFRRWNYQRARSVDP</sequence>
<dbReference type="EMBL" id="HG792016">
    <property type="protein sequence ID" value="CDM31756.1"/>
    <property type="molecule type" value="Genomic_DNA"/>
</dbReference>
<protein>
    <submittedName>
        <fullName evidence="1">Genomic scaffold, ProqFM164S02</fullName>
    </submittedName>
</protein>
<keyword evidence="2" id="KW-1185">Reference proteome</keyword>
<evidence type="ECO:0000313" key="1">
    <source>
        <dbReference type="EMBL" id="CDM31756.1"/>
    </source>
</evidence>
<dbReference type="OrthoDB" id="7464126at2759"/>
<reference evidence="1" key="1">
    <citation type="journal article" date="2014" name="Nat. Commun.">
        <title>Multiple recent horizontal transfers of a large genomic region in cheese making fungi.</title>
        <authorList>
            <person name="Cheeseman K."/>
            <person name="Ropars J."/>
            <person name="Renault P."/>
            <person name="Dupont J."/>
            <person name="Gouzy J."/>
            <person name="Branca A."/>
            <person name="Abraham A.L."/>
            <person name="Ceppi M."/>
            <person name="Conseiller E."/>
            <person name="Debuchy R."/>
            <person name="Malagnac F."/>
            <person name="Goarin A."/>
            <person name="Silar P."/>
            <person name="Lacoste S."/>
            <person name="Sallet E."/>
            <person name="Bensimon A."/>
            <person name="Giraud T."/>
            <person name="Brygoo Y."/>
        </authorList>
    </citation>
    <scope>NUCLEOTIDE SEQUENCE [LARGE SCALE GENOMIC DNA]</scope>
    <source>
        <strain evidence="1">FM164</strain>
    </source>
</reference>
<gene>
    <name evidence="1" type="ORF">PROQFM164_S02g001907</name>
</gene>
<proteinExistence type="predicted"/>
<dbReference type="Proteomes" id="UP000030686">
    <property type="component" value="Unassembled WGS sequence"/>
</dbReference>
<evidence type="ECO:0000313" key="2">
    <source>
        <dbReference type="Proteomes" id="UP000030686"/>
    </source>
</evidence>
<organism evidence="1 2">
    <name type="scientific">Penicillium roqueforti (strain FM164)</name>
    <dbReference type="NCBI Taxonomy" id="1365484"/>
    <lineage>
        <taxon>Eukaryota</taxon>
        <taxon>Fungi</taxon>
        <taxon>Dikarya</taxon>
        <taxon>Ascomycota</taxon>
        <taxon>Pezizomycotina</taxon>
        <taxon>Eurotiomycetes</taxon>
        <taxon>Eurotiomycetidae</taxon>
        <taxon>Eurotiales</taxon>
        <taxon>Aspergillaceae</taxon>
        <taxon>Penicillium</taxon>
    </lineage>
</organism>
<accession>W6Q724</accession>
<dbReference type="AlphaFoldDB" id="W6Q724"/>